<dbReference type="Proteomes" id="UP000268014">
    <property type="component" value="Unassembled WGS sequence"/>
</dbReference>
<evidence type="ECO:0000313" key="1">
    <source>
        <dbReference type="EMBL" id="VDO74733.1"/>
    </source>
</evidence>
<gene>
    <name evidence="1" type="ORF">HPLM_LOCUS19051</name>
</gene>
<reference evidence="1 2" key="1">
    <citation type="submission" date="2018-11" db="EMBL/GenBank/DDBJ databases">
        <authorList>
            <consortium name="Pathogen Informatics"/>
        </authorList>
    </citation>
    <scope>NUCLEOTIDE SEQUENCE [LARGE SCALE GENOMIC DNA]</scope>
    <source>
        <strain evidence="1 2">MHpl1</strain>
    </source>
</reference>
<sequence length="63" mass="6989">MNFRRSDSGVCNRGSVDSLASSLAFTARYDTIKKLIIIGADKLTFNKSAAQMRGWFSSNRNGR</sequence>
<proteinExistence type="predicted"/>
<accession>A0A3P7ZAJ7</accession>
<keyword evidence="2" id="KW-1185">Reference proteome</keyword>
<evidence type="ECO:0000313" key="2">
    <source>
        <dbReference type="Proteomes" id="UP000268014"/>
    </source>
</evidence>
<name>A0A3P7ZAJ7_HAEPC</name>
<protein>
    <submittedName>
        <fullName evidence="1">Uncharacterized protein</fullName>
    </submittedName>
</protein>
<organism evidence="1 2">
    <name type="scientific">Haemonchus placei</name>
    <name type="common">Barber's pole worm</name>
    <dbReference type="NCBI Taxonomy" id="6290"/>
    <lineage>
        <taxon>Eukaryota</taxon>
        <taxon>Metazoa</taxon>
        <taxon>Ecdysozoa</taxon>
        <taxon>Nematoda</taxon>
        <taxon>Chromadorea</taxon>
        <taxon>Rhabditida</taxon>
        <taxon>Rhabditina</taxon>
        <taxon>Rhabditomorpha</taxon>
        <taxon>Strongyloidea</taxon>
        <taxon>Trichostrongylidae</taxon>
        <taxon>Haemonchus</taxon>
    </lineage>
</organism>
<dbReference type="EMBL" id="UZAF01021011">
    <property type="protein sequence ID" value="VDO74733.1"/>
    <property type="molecule type" value="Genomic_DNA"/>
</dbReference>
<dbReference type="AlphaFoldDB" id="A0A3P7ZAJ7"/>